<dbReference type="GO" id="GO:0004222">
    <property type="term" value="F:metalloendopeptidase activity"/>
    <property type="evidence" value="ECO:0007669"/>
    <property type="project" value="InterPro"/>
</dbReference>
<gene>
    <name evidence="9" type="ORF">GN331_07110</name>
</gene>
<dbReference type="Pfam" id="PF01435">
    <property type="entry name" value="Peptidase_M48"/>
    <property type="match status" value="1"/>
</dbReference>
<keyword evidence="4 6" id="KW-0862">Zinc</keyword>
<keyword evidence="2" id="KW-0479">Metal-binding</keyword>
<sequence>MRRQVAKVCLAAALFTALAGCATQQPMRANQPGSRPVAGTDEDELWYAMEKAEEELQRSPMRVRDPALNAYVKDVACRASAGYCDDLRVYIMNVPAFNASMAPNGTMIVWTGALLRMRDEAELAFVLGHEVGHFRAQHTLRQWRRMKDTSAFLSAFQVLAYGAGFPNTAMLGSLGIYAAIFKFSRDMEREADKLGFEAVVAQGWDPRAGADVWGRMLREENTLKYISRSTVFASHPATEERLADVRAAAAAVPNPPSTRNKAQYREATRPFLENWLVAELAQRRYASSQLVIQELLDDSPQEDKGMLTFYLGEAYRRHDDPGDDKKAAELYARAIALPGAPPGAWREHGYALAEQGRGAEARVALQTYLQNAPKADDRAFVQRALDKLGGTN</sequence>
<proteinExistence type="inferred from homology"/>
<comment type="caution">
    <text evidence="9">The sequence shown here is derived from an EMBL/GenBank/DDBJ whole genome shotgun (WGS) entry which is preliminary data.</text>
</comment>
<dbReference type="InterPro" id="IPR051156">
    <property type="entry name" value="Mito/Outer_Membr_Metalloprot"/>
</dbReference>
<feature type="chain" id="PRO_5028974210" evidence="7">
    <location>
        <begin position="20"/>
        <end position="392"/>
    </location>
</feature>
<evidence type="ECO:0000256" key="4">
    <source>
        <dbReference type="ARBA" id="ARBA00022833"/>
    </source>
</evidence>
<evidence type="ECO:0000256" key="5">
    <source>
        <dbReference type="ARBA" id="ARBA00023049"/>
    </source>
</evidence>
<dbReference type="AlphaFoldDB" id="A0A7C9HM17"/>
<accession>A0A7C9HM17</accession>
<dbReference type="PANTHER" id="PTHR22726:SF1">
    <property type="entry name" value="METALLOENDOPEPTIDASE OMA1, MITOCHONDRIAL"/>
    <property type="match status" value="1"/>
</dbReference>
<dbReference type="EMBL" id="WOXT01000002">
    <property type="protein sequence ID" value="MUV13976.1"/>
    <property type="molecule type" value="Genomic_DNA"/>
</dbReference>
<feature type="signal peptide" evidence="7">
    <location>
        <begin position="1"/>
        <end position="19"/>
    </location>
</feature>
<keyword evidence="7" id="KW-0732">Signal</keyword>
<feature type="domain" description="Peptidase M48" evidence="8">
    <location>
        <begin position="64"/>
        <end position="247"/>
    </location>
</feature>
<comment type="cofactor">
    <cofactor evidence="6">
        <name>Zn(2+)</name>
        <dbReference type="ChEBI" id="CHEBI:29105"/>
    </cofactor>
    <text evidence="6">Binds 1 zinc ion per subunit.</text>
</comment>
<evidence type="ECO:0000256" key="2">
    <source>
        <dbReference type="ARBA" id="ARBA00022723"/>
    </source>
</evidence>
<evidence type="ECO:0000256" key="6">
    <source>
        <dbReference type="RuleBase" id="RU003983"/>
    </source>
</evidence>
<evidence type="ECO:0000256" key="1">
    <source>
        <dbReference type="ARBA" id="ARBA00022670"/>
    </source>
</evidence>
<dbReference type="InterPro" id="IPR001915">
    <property type="entry name" value="Peptidase_M48"/>
</dbReference>
<dbReference type="Gene3D" id="1.25.40.10">
    <property type="entry name" value="Tetratricopeptide repeat domain"/>
    <property type="match status" value="1"/>
</dbReference>
<dbReference type="Proteomes" id="UP000479692">
    <property type="component" value="Unassembled WGS sequence"/>
</dbReference>
<keyword evidence="5 6" id="KW-0482">Metalloprotease</keyword>
<evidence type="ECO:0000256" key="7">
    <source>
        <dbReference type="SAM" id="SignalP"/>
    </source>
</evidence>
<reference evidence="9 10" key="1">
    <citation type="submission" date="2019-12" db="EMBL/GenBank/DDBJ databases">
        <authorList>
            <person name="Xu J."/>
        </authorList>
    </citation>
    <scope>NUCLEOTIDE SEQUENCE [LARGE SCALE GENOMIC DNA]</scope>
    <source>
        <strain evidence="9 10">HX-5-24</strain>
    </source>
</reference>
<dbReference type="GO" id="GO:0051603">
    <property type="term" value="P:proteolysis involved in protein catabolic process"/>
    <property type="evidence" value="ECO:0007669"/>
    <property type="project" value="TreeGrafter"/>
</dbReference>
<evidence type="ECO:0000313" key="10">
    <source>
        <dbReference type="Proteomes" id="UP000479692"/>
    </source>
</evidence>
<organism evidence="9 10">
    <name type="scientific">Noviluteimonas gilva</name>
    <dbReference type="NCBI Taxonomy" id="2682097"/>
    <lineage>
        <taxon>Bacteria</taxon>
        <taxon>Pseudomonadati</taxon>
        <taxon>Pseudomonadota</taxon>
        <taxon>Gammaproteobacteria</taxon>
        <taxon>Lysobacterales</taxon>
        <taxon>Lysobacteraceae</taxon>
        <taxon>Noviluteimonas</taxon>
    </lineage>
</organism>
<keyword evidence="3 6" id="KW-0378">Hydrolase</keyword>
<dbReference type="InterPro" id="IPR011990">
    <property type="entry name" value="TPR-like_helical_dom_sf"/>
</dbReference>
<keyword evidence="10" id="KW-1185">Reference proteome</keyword>
<dbReference type="GO" id="GO:0016020">
    <property type="term" value="C:membrane"/>
    <property type="evidence" value="ECO:0007669"/>
    <property type="project" value="TreeGrafter"/>
</dbReference>
<name>A0A7C9HM17_9GAMM</name>
<dbReference type="PANTHER" id="PTHR22726">
    <property type="entry name" value="METALLOENDOPEPTIDASE OMA1"/>
    <property type="match status" value="1"/>
</dbReference>
<evidence type="ECO:0000313" key="9">
    <source>
        <dbReference type="EMBL" id="MUV13976.1"/>
    </source>
</evidence>
<dbReference type="Gene3D" id="3.30.2010.10">
    <property type="entry name" value="Metalloproteases ('zincins'), catalytic domain"/>
    <property type="match status" value="1"/>
</dbReference>
<comment type="similarity">
    <text evidence="6">Belongs to the peptidase M48 family.</text>
</comment>
<dbReference type="PROSITE" id="PS51257">
    <property type="entry name" value="PROKAR_LIPOPROTEIN"/>
    <property type="match status" value="1"/>
</dbReference>
<dbReference type="CDD" id="cd07324">
    <property type="entry name" value="M48C_Oma1-like"/>
    <property type="match status" value="1"/>
</dbReference>
<dbReference type="RefSeq" id="WP_156641311.1">
    <property type="nucleotide sequence ID" value="NZ_WOXT01000002.1"/>
</dbReference>
<dbReference type="GO" id="GO:0046872">
    <property type="term" value="F:metal ion binding"/>
    <property type="evidence" value="ECO:0007669"/>
    <property type="project" value="UniProtKB-KW"/>
</dbReference>
<evidence type="ECO:0000259" key="8">
    <source>
        <dbReference type="Pfam" id="PF01435"/>
    </source>
</evidence>
<keyword evidence="1 6" id="KW-0645">Protease</keyword>
<evidence type="ECO:0000256" key="3">
    <source>
        <dbReference type="ARBA" id="ARBA00022801"/>
    </source>
</evidence>
<protein>
    <submittedName>
        <fullName evidence="9">M48 family metalloprotease</fullName>
    </submittedName>
</protein>
<dbReference type="SUPFAM" id="SSF48452">
    <property type="entry name" value="TPR-like"/>
    <property type="match status" value="1"/>
</dbReference>